<proteinExistence type="predicted"/>
<comment type="caution">
    <text evidence="1">The sequence shown here is derived from an EMBL/GenBank/DDBJ whole genome shotgun (WGS) entry which is preliminary data.</text>
</comment>
<organism evidence="1 2">
    <name type="scientific">Streptomyces acidiscabies</name>
    <dbReference type="NCBI Taxonomy" id="42234"/>
    <lineage>
        <taxon>Bacteria</taxon>
        <taxon>Bacillati</taxon>
        <taxon>Actinomycetota</taxon>
        <taxon>Actinomycetes</taxon>
        <taxon>Kitasatosporales</taxon>
        <taxon>Streptomycetaceae</taxon>
        <taxon>Streptomyces</taxon>
    </lineage>
</organism>
<dbReference type="AlphaFoldDB" id="A0A0L0KKD5"/>
<evidence type="ECO:0000313" key="1">
    <source>
        <dbReference type="EMBL" id="KND38293.1"/>
    </source>
</evidence>
<gene>
    <name evidence="1" type="ORF">IQ63_08005</name>
</gene>
<name>A0A0L0KKD5_9ACTN</name>
<dbReference type="Proteomes" id="UP000037151">
    <property type="component" value="Unassembled WGS sequence"/>
</dbReference>
<dbReference type="PATRIC" id="fig|42234.21.peg.1649"/>
<dbReference type="RefSeq" id="WP_050370023.1">
    <property type="nucleotide sequence ID" value="NZ_KQ257808.1"/>
</dbReference>
<reference evidence="2" key="1">
    <citation type="submission" date="2014-07" db="EMBL/GenBank/DDBJ databases">
        <title>Genome sequencing of plant-pathogenic Streptomyces species.</title>
        <authorList>
            <person name="Harrison J."/>
            <person name="Sapp M."/>
            <person name="Thwaites R."/>
            <person name="Studholme D.J."/>
        </authorList>
    </citation>
    <scope>NUCLEOTIDE SEQUENCE [LARGE SCALE GENOMIC DNA]</scope>
    <source>
        <strain evidence="2">NCPPB 4445</strain>
    </source>
</reference>
<accession>A0A0L0KKD5</accession>
<evidence type="ECO:0000313" key="2">
    <source>
        <dbReference type="Proteomes" id="UP000037151"/>
    </source>
</evidence>
<dbReference type="OrthoDB" id="4230650at2"/>
<protein>
    <submittedName>
        <fullName evidence="1">Transcriptional regulator</fullName>
    </submittedName>
</protein>
<dbReference type="EMBL" id="JPPY01000046">
    <property type="protein sequence ID" value="KND38293.1"/>
    <property type="molecule type" value="Genomic_DNA"/>
</dbReference>
<sequence>MLATPSETPACPKSADRQRRLALQLADMIPGAATLRVNLQDPKMAWPTPHARAWDAAGQTIDLSRTTAQVAARWVLRVWPNVDWSVAHTLDLTAATLTSAARGR</sequence>